<dbReference type="Proteomes" id="UP000015347">
    <property type="component" value="Unassembled WGS sequence"/>
</dbReference>
<dbReference type="PANTHER" id="PTHR12526">
    <property type="entry name" value="GLYCOSYLTRANSFERASE"/>
    <property type="match status" value="1"/>
</dbReference>
<dbReference type="CDD" id="cd03811">
    <property type="entry name" value="GT4_GT28_WabH-like"/>
    <property type="match status" value="1"/>
</dbReference>
<evidence type="ECO:0000313" key="5">
    <source>
        <dbReference type="EMBL" id="EPX84969.1"/>
    </source>
</evidence>
<dbReference type="InterPro" id="IPR001296">
    <property type="entry name" value="Glyco_trans_1"/>
</dbReference>
<feature type="domain" description="Glycosyl transferase family 1" evidence="3">
    <location>
        <begin position="190"/>
        <end position="306"/>
    </location>
</feature>
<dbReference type="STRING" id="1123237.Salmuc_00566"/>
<keyword evidence="6" id="KW-1185">Reference proteome</keyword>
<evidence type="ECO:0000259" key="4">
    <source>
        <dbReference type="Pfam" id="PF13439"/>
    </source>
</evidence>
<dbReference type="GO" id="GO:0016757">
    <property type="term" value="F:glycosyltransferase activity"/>
    <property type="evidence" value="ECO:0007669"/>
    <property type="project" value="UniProtKB-KW"/>
</dbReference>
<dbReference type="InterPro" id="IPR028098">
    <property type="entry name" value="Glyco_trans_4-like_N"/>
</dbReference>
<dbReference type="SUPFAM" id="SSF53756">
    <property type="entry name" value="UDP-Glycosyltransferase/glycogen phosphorylase"/>
    <property type="match status" value="1"/>
</dbReference>
<reference evidence="6" key="1">
    <citation type="journal article" date="2014" name="Stand. Genomic Sci.">
        <title>Genome sequence of the exopolysaccharide-producing Salipiger mucosus type strain (DSM 16094(T)), a moderately halophilic member of the Roseobacter clade.</title>
        <authorList>
            <person name="Riedel T."/>
            <person name="Spring S."/>
            <person name="Fiebig A."/>
            <person name="Petersen J."/>
            <person name="Kyrpides N.C."/>
            <person name="Goker M."/>
            <person name="Klenk H.P."/>
        </authorList>
    </citation>
    <scope>NUCLEOTIDE SEQUENCE [LARGE SCALE GENOMIC DNA]</scope>
    <source>
        <strain evidence="6">DSM 16094</strain>
    </source>
</reference>
<dbReference type="Pfam" id="PF00534">
    <property type="entry name" value="Glycos_transf_1"/>
    <property type="match status" value="1"/>
</dbReference>
<gene>
    <name evidence="5" type="ORF">Salmuc_00566</name>
</gene>
<evidence type="ECO:0000256" key="2">
    <source>
        <dbReference type="ARBA" id="ARBA00022679"/>
    </source>
</evidence>
<evidence type="ECO:0000259" key="3">
    <source>
        <dbReference type="Pfam" id="PF00534"/>
    </source>
</evidence>
<dbReference type="EMBL" id="APVH01000011">
    <property type="protein sequence ID" value="EPX84969.1"/>
    <property type="molecule type" value="Genomic_DNA"/>
</dbReference>
<dbReference type="PANTHER" id="PTHR12526:SF510">
    <property type="entry name" value="D-INOSITOL 3-PHOSPHATE GLYCOSYLTRANSFERASE"/>
    <property type="match status" value="1"/>
</dbReference>
<dbReference type="Gene3D" id="3.40.50.2000">
    <property type="entry name" value="Glycogen Phosphorylase B"/>
    <property type="match status" value="2"/>
</dbReference>
<accession>S9SFB1</accession>
<organism evidence="5 6">
    <name type="scientific">Salipiger mucosus DSM 16094</name>
    <dbReference type="NCBI Taxonomy" id="1123237"/>
    <lineage>
        <taxon>Bacteria</taxon>
        <taxon>Pseudomonadati</taxon>
        <taxon>Pseudomonadota</taxon>
        <taxon>Alphaproteobacteria</taxon>
        <taxon>Rhodobacterales</taxon>
        <taxon>Roseobacteraceae</taxon>
        <taxon>Salipiger</taxon>
    </lineage>
</organism>
<keyword evidence="2 5" id="KW-0808">Transferase</keyword>
<dbReference type="HOGENOM" id="CLU_009583_0_0_5"/>
<comment type="caution">
    <text evidence="5">The sequence shown here is derived from an EMBL/GenBank/DDBJ whole genome shotgun (WGS) entry which is preliminary data.</text>
</comment>
<sequence length="398" mass="42730">MTRRLLLLINSLEGGGAEKVMVSLADHLAQRGDDWELCLATLDDYPDAYQLSHRVERVRLDCRQSLRRSVSGVRRLIADRRPDVVLSFLTRANCAALLARRQADFRCVVSERVHTTSHLGSGLRAGVMRSVVRRLYPRADGVIAVSRGVAADLSGRYRVPAGRIATIHNPVFTAALRQLGQEAPQIALPADYFVAVGRLVPNKGGETLLRAFAAHANRDRALVLLGEGPERARLETLAAELGIADRLHMPGFVGNPQAVVARATAYVSASRSEGFPNALVEAMALGRAVISTDCASGPSEILAGTPRGAVQEMQVAHSGILVPVDDAPQLTRGMDLMDDAAFRQDCAARALDRVGAYAPETIFRQYESVLTAGHRAAAPSAAAPRVCGSSQAVAPRQR</sequence>
<name>S9SFB1_9RHOB</name>
<dbReference type="Pfam" id="PF13439">
    <property type="entry name" value="Glyco_transf_4"/>
    <property type="match status" value="1"/>
</dbReference>
<protein>
    <submittedName>
        <fullName evidence="5">Glycosyl transferase, group 1</fullName>
    </submittedName>
</protein>
<evidence type="ECO:0000256" key="1">
    <source>
        <dbReference type="ARBA" id="ARBA00022676"/>
    </source>
</evidence>
<dbReference type="eggNOG" id="COG0438">
    <property type="taxonomic scope" value="Bacteria"/>
</dbReference>
<proteinExistence type="predicted"/>
<dbReference type="RefSeq" id="WP_020041129.1">
    <property type="nucleotide sequence ID" value="NZ_KE557273.1"/>
</dbReference>
<feature type="domain" description="Glycosyltransferase subfamily 4-like N-terminal" evidence="4">
    <location>
        <begin position="15"/>
        <end position="171"/>
    </location>
</feature>
<evidence type="ECO:0000313" key="6">
    <source>
        <dbReference type="Proteomes" id="UP000015347"/>
    </source>
</evidence>
<dbReference type="AlphaFoldDB" id="S9SFB1"/>
<keyword evidence="1" id="KW-0328">Glycosyltransferase</keyword>